<gene>
    <name evidence="8" type="ORF">CFN78_14265</name>
</gene>
<feature type="transmembrane region" description="Helical" evidence="7">
    <location>
        <begin position="66"/>
        <end position="84"/>
    </location>
</feature>
<evidence type="ECO:0000256" key="6">
    <source>
        <dbReference type="ARBA" id="ARBA00023136"/>
    </source>
</evidence>
<proteinExistence type="inferred from homology"/>
<feature type="transmembrane region" description="Helical" evidence="7">
    <location>
        <begin position="6"/>
        <end position="24"/>
    </location>
</feature>
<dbReference type="PANTHER" id="PTHR33884">
    <property type="entry name" value="UPF0410 PROTEIN YMGE"/>
    <property type="match status" value="1"/>
</dbReference>
<dbReference type="InterPro" id="IPR007341">
    <property type="entry name" value="Transgly_assoc"/>
</dbReference>
<comment type="similarity">
    <text evidence="2">Belongs to the UPF0410 family.</text>
</comment>
<protein>
    <submittedName>
        <fullName evidence="8">GlsB/YeaQ/YmgE family stress response membrane protein</fullName>
    </submittedName>
</protein>
<comment type="caution">
    <text evidence="8">The sequence shown here is derived from an EMBL/GenBank/DDBJ whole genome shotgun (WGS) entry which is preliminary data.</text>
</comment>
<keyword evidence="4 7" id="KW-0812">Transmembrane</keyword>
<dbReference type="GO" id="GO:0005886">
    <property type="term" value="C:plasma membrane"/>
    <property type="evidence" value="ECO:0007669"/>
    <property type="project" value="UniProtKB-SubCell"/>
</dbReference>
<accession>A0A263D5U9</accession>
<organism evidence="8 9">
    <name type="scientific">Amycolatopsis antarctica</name>
    <dbReference type="NCBI Taxonomy" id="1854586"/>
    <lineage>
        <taxon>Bacteria</taxon>
        <taxon>Bacillati</taxon>
        <taxon>Actinomycetota</taxon>
        <taxon>Actinomycetes</taxon>
        <taxon>Pseudonocardiales</taxon>
        <taxon>Pseudonocardiaceae</taxon>
        <taxon>Amycolatopsis</taxon>
    </lineage>
</organism>
<dbReference type="EMBL" id="NKYE01000007">
    <property type="protein sequence ID" value="OZM72775.1"/>
    <property type="molecule type" value="Genomic_DNA"/>
</dbReference>
<dbReference type="RefSeq" id="WP_094863252.1">
    <property type="nucleotide sequence ID" value="NZ_NKYE01000007.1"/>
</dbReference>
<keyword evidence="6 7" id="KW-0472">Membrane</keyword>
<keyword evidence="9" id="KW-1185">Reference proteome</keyword>
<name>A0A263D5U9_9PSEU</name>
<dbReference type="InParanoid" id="A0A263D5U9"/>
<evidence type="ECO:0000256" key="3">
    <source>
        <dbReference type="ARBA" id="ARBA00022475"/>
    </source>
</evidence>
<reference evidence="8 9" key="1">
    <citation type="submission" date="2017-07" db="EMBL/GenBank/DDBJ databases">
        <title>Amycolatopsis antarcticus sp. nov., isolated from the surface of an Antarcticus brown macroalga.</title>
        <authorList>
            <person name="Wang J."/>
            <person name="Leiva S."/>
            <person name="Huang J."/>
            <person name="Huang Y."/>
        </authorList>
    </citation>
    <scope>NUCLEOTIDE SEQUENCE [LARGE SCALE GENOMIC DNA]</scope>
    <source>
        <strain evidence="8 9">AU-G6</strain>
    </source>
</reference>
<evidence type="ECO:0000256" key="2">
    <source>
        <dbReference type="ARBA" id="ARBA00011006"/>
    </source>
</evidence>
<dbReference type="AlphaFoldDB" id="A0A263D5U9"/>
<evidence type="ECO:0000256" key="1">
    <source>
        <dbReference type="ARBA" id="ARBA00004651"/>
    </source>
</evidence>
<evidence type="ECO:0000313" key="9">
    <source>
        <dbReference type="Proteomes" id="UP000242444"/>
    </source>
</evidence>
<sequence>MTVTSIFTAILVGLLIGALGRFVVPGKQKIPIFLTILVGIVAAFAGTAIARGAGYAETDGFDWLELLTQVGVAAIVVVVVSRLYPGKRGVRR</sequence>
<comment type="subcellular location">
    <subcellularLocation>
        <location evidence="1">Cell membrane</location>
        <topology evidence="1">Multi-pass membrane protein</topology>
    </subcellularLocation>
</comment>
<dbReference type="PANTHER" id="PTHR33884:SF3">
    <property type="entry name" value="UPF0410 PROTEIN YMGE"/>
    <property type="match status" value="1"/>
</dbReference>
<evidence type="ECO:0000256" key="4">
    <source>
        <dbReference type="ARBA" id="ARBA00022692"/>
    </source>
</evidence>
<keyword evidence="5 7" id="KW-1133">Transmembrane helix</keyword>
<feature type="transmembrane region" description="Helical" evidence="7">
    <location>
        <begin position="31"/>
        <end position="54"/>
    </location>
</feature>
<dbReference type="Proteomes" id="UP000242444">
    <property type="component" value="Unassembled WGS sequence"/>
</dbReference>
<evidence type="ECO:0000256" key="7">
    <source>
        <dbReference type="SAM" id="Phobius"/>
    </source>
</evidence>
<keyword evidence="3" id="KW-1003">Cell membrane</keyword>
<evidence type="ECO:0000313" key="8">
    <source>
        <dbReference type="EMBL" id="OZM72775.1"/>
    </source>
</evidence>
<evidence type="ECO:0000256" key="5">
    <source>
        <dbReference type="ARBA" id="ARBA00022989"/>
    </source>
</evidence>